<dbReference type="RefSeq" id="WP_062406398.1">
    <property type="nucleotide sequence ID" value="NZ_BJCS01000008.1"/>
</dbReference>
<feature type="active site" evidence="23">
    <location>
        <position position="196"/>
    </location>
</feature>
<dbReference type="InterPro" id="IPR011761">
    <property type="entry name" value="ATP-grasp"/>
</dbReference>
<evidence type="ECO:0000256" key="24">
    <source>
        <dbReference type="PIRSR" id="PIRSR039102-3"/>
    </source>
</evidence>
<comment type="pathway">
    <text evidence="4 22">Cell wall biogenesis; peptidoglycan biosynthesis.</text>
</comment>
<evidence type="ECO:0000256" key="20">
    <source>
        <dbReference type="ARBA" id="ARBA00076288"/>
    </source>
</evidence>
<dbReference type="InterPro" id="IPR011095">
    <property type="entry name" value="Dala_Dala_lig_C"/>
</dbReference>
<comment type="catalytic activity">
    <reaction evidence="17 22">
        <text>2 D-alanine + ATP = D-alanyl-D-alanine + ADP + phosphate + H(+)</text>
        <dbReference type="Rhea" id="RHEA:11224"/>
        <dbReference type="ChEBI" id="CHEBI:15378"/>
        <dbReference type="ChEBI" id="CHEBI:30616"/>
        <dbReference type="ChEBI" id="CHEBI:43474"/>
        <dbReference type="ChEBI" id="CHEBI:57416"/>
        <dbReference type="ChEBI" id="CHEBI:57822"/>
        <dbReference type="ChEBI" id="CHEBI:456216"/>
        <dbReference type="EC" id="6.3.2.4"/>
    </reaction>
</comment>
<evidence type="ECO:0000256" key="15">
    <source>
        <dbReference type="ARBA" id="ARBA00023211"/>
    </source>
</evidence>
<evidence type="ECO:0000256" key="21">
    <source>
        <dbReference type="ARBA" id="ARBA00077154"/>
    </source>
</evidence>
<feature type="binding site" evidence="24">
    <location>
        <position position="330"/>
    </location>
    <ligand>
        <name>Mg(2+)</name>
        <dbReference type="ChEBI" id="CHEBI:18420"/>
        <label>2</label>
    </ligand>
</feature>
<evidence type="ECO:0000313" key="26">
    <source>
        <dbReference type="Proteomes" id="UP000061660"/>
    </source>
</evidence>
<dbReference type="InterPro" id="IPR013815">
    <property type="entry name" value="ATP_grasp_subdomain_1"/>
</dbReference>
<comment type="function">
    <text evidence="2 22">Cell wall formation.</text>
</comment>
<dbReference type="GO" id="GO:0008716">
    <property type="term" value="F:D-alanine-D-alanine ligase activity"/>
    <property type="evidence" value="ECO:0007669"/>
    <property type="project" value="UniProtKB-UniRule"/>
</dbReference>
<dbReference type="PROSITE" id="PS00844">
    <property type="entry name" value="DALA_DALA_LIGASE_2"/>
    <property type="match status" value="1"/>
</dbReference>
<keyword evidence="16 22" id="KW-0961">Cell wall biogenesis/degradation</keyword>
<keyword evidence="11" id="KW-0067">ATP-binding</keyword>
<evidence type="ECO:0000256" key="14">
    <source>
        <dbReference type="ARBA" id="ARBA00022984"/>
    </source>
</evidence>
<evidence type="ECO:0000256" key="4">
    <source>
        <dbReference type="ARBA" id="ARBA00004752"/>
    </source>
</evidence>
<dbReference type="PANTHER" id="PTHR23132">
    <property type="entry name" value="D-ALANINE--D-ALANINE LIGASE"/>
    <property type="match status" value="1"/>
</dbReference>
<dbReference type="GO" id="GO:0046872">
    <property type="term" value="F:metal ion binding"/>
    <property type="evidence" value="ECO:0007669"/>
    <property type="project" value="UniProtKB-KW"/>
</dbReference>
<dbReference type="InterPro" id="IPR016185">
    <property type="entry name" value="PreATP-grasp_dom_sf"/>
</dbReference>
<evidence type="ECO:0000256" key="3">
    <source>
        <dbReference type="ARBA" id="ARBA00004496"/>
    </source>
</evidence>
<evidence type="ECO:0000256" key="8">
    <source>
        <dbReference type="ARBA" id="ARBA00022598"/>
    </source>
</evidence>
<dbReference type="InterPro" id="IPR011127">
    <property type="entry name" value="Dala_Dala_lig_N"/>
</dbReference>
<evidence type="ECO:0000256" key="22">
    <source>
        <dbReference type="HAMAP-Rule" id="MF_00047"/>
    </source>
</evidence>
<comment type="cofactor">
    <cofactor evidence="24">
        <name>Mg(2+)</name>
        <dbReference type="ChEBI" id="CHEBI:18420"/>
    </cofactor>
    <cofactor evidence="24">
        <name>Mn(2+)</name>
        <dbReference type="ChEBI" id="CHEBI:29035"/>
    </cofactor>
    <text evidence="24">Binds 2 magnesium or manganese ions per subunit.</text>
</comment>
<evidence type="ECO:0000256" key="11">
    <source>
        <dbReference type="ARBA" id="ARBA00022840"/>
    </source>
</evidence>
<comment type="subcellular location">
    <subcellularLocation>
        <location evidence="3 22">Cytoplasm</location>
    </subcellularLocation>
</comment>
<evidence type="ECO:0000256" key="1">
    <source>
        <dbReference type="ARBA" id="ARBA00001936"/>
    </source>
</evidence>
<feature type="binding site" evidence="24">
    <location>
        <position position="328"/>
    </location>
    <ligand>
        <name>Mg(2+)</name>
        <dbReference type="ChEBI" id="CHEBI:18420"/>
        <label>2</label>
    </ligand>
</feature>
<feature type="active site" evidence="23">
    <location>
        <position position="15"/>
    </location>
</feature>
<evidence type="ECO:0000313" key="25">
    <source>
        <dbReference type="EMBL" id="ALS20487.1"/>
    </source>
</evidence>
<reference evidence="26" key="1">
    <citation type="submission" date="2015-12" db="EMBL/GenBank/DDBJ databases">
        <title>Complete genome sequences of two moderately thermophilic Paenibacillus species.</title>
        <authorList>
            <person name="Butler R.III."/>
            <person name="Wang J."/>
            <person name="Stark B.C."/>
            <person name="Pombert J.-F."/>
        </authorList>
    </citation>
    <scope>NUCLEOTIDE SEQUENCE [LARGE SCALE GENOMIC DNA]</scope>
    <source>
        <strain evidence="26">32O-Y</strain>
    </source>
</reference>
<dbReference type="NCBIfam" id="TIGR01205">
    <property type="entry name" value="D_ala_D_alaTIGR"/>
    <property type="match status" value="1"/>
</dbReference>
<dbReference type="InterPro" id="IPR005905">
    <property type="entry name" value="D_ala_D_ala"/>
</dbReference>
<keyword evidence="13 22" id="KW-0133">Cell shape</keyword>
<keyword evidence="9 24" id="KW-0479">Metal-binding</keyword>
<dbReference type="Pfam" id="PF07478">
    <property type="entry name" value="Dala_Dala_lig_C"/>
    <property type="match status" value="1"/>
</dbReference>
<evidence type="ECO:0000256" key="13">
    <source>
        <dbReference type="ARBA" id="ARBA00022960"/>
    </source>
</evidence>
<evidence type="ECO:0000256" key="9">
    <source>
        <dbReference type="ARBA" id="ARBA00022723"/>
    </source>
</evidence>
<sequence>MKVKVGVLFGGMSVEHEVSIISALQAIHALNRDKYEPVPIYIDKQGHWYTGEGLMDIDNYKQLPELLKKSEQVILHTNQEGKHLLINAASGLFRKKIIDEIHVAFPVTHGTYGEDGSLQGWLDLNKIPYVGCDVLSSAVGMDKIMMKTIVRGAGLPVIDYVWFYSKRWFDAQQECVELVEQRLGYPVIVKPANLGSSVGIQKADDREELVEAIESASSYSPRIIVEKMVTNLKEVNCSVIGDYEHVEASECEEVLKSDEILSYQDKYMNQAAKGMGGTSRIIPAEIGEETTRRVQELAKQTFLELGCSGVSRIDFLIDQNTNSVYINEINTIPGSLSFYLWQPKGKDFEQLTDDLIQLALKRSRERAQLTFSYDTNLLALQGKGGGKLGTKK</sequence>
<evidence type="ECO:0000256" key="6">
    <source>
        <dbReference type="ARBA" id="ARBA00012216"/>
    </source>
</evidence>
<reference evidence="25 26" key="2">
    <citation type="journal article" date="2016" name="Genome Announc.">
        <title>Complete Genome Sequences of Two Interactive Moderate Thermophiles, Paenibacillus napthalenovorans 32O-Y and Paenibacillus sp. 32O-W.</title>
        <authorList>
            <person name="Butler R.R.III."/>
            <person name="Wang J."/>
            <person name="Stark B.C."/>
            <person name="Pombert J.F."/>
        </authorList>
    </citation>
    <scope>NUCLEOTIDE SEQUENCE [LARGE SCALE GENOMIC DNA]</scope>
    <source>
        <strain evidence="25 26">32O-Y</strain>
    </source>
</reference>
<comment type="cofactor">
    <cofactor evidence="1">
        <name>Mn(2+)</name>
        <dbReference type="ChEBI" id="CHEBI:29035"/>
    </cofactor>
</comment>
<dbReference type="Gene3D" id="3.30.470.20">
    <property type="entry name" value="ATP-grasp fold, B domain"/>
    <property type="match status" value="1"/>
</dbReference>
<dbReference type="HAMAP" id="MF_00047">
    <property type="entry name" value="Dala_Dala_lig"/>
    <property type="match status" value="1"/>
</dbReference>
<dbReference type="GO" id="GO:0005829">
    <property type="term" value="C:cytosol"/>
    <property type="evidence" value="ECO:0007669"/>
    <property type="project" value="TreeGrafter"/>
</dbReference>
<dbReference type="FunFam" id="3.30.1490.20:FF:000007">
    <property type="entry name" value="D-alanine--D-alanine ligase"/>
    <property type="match status" value="1"/>
</dbReference>
<evidence type="ECO:0000256" key="23">
    <source>
        <dbReference type="PIRSR" id="PIRSR039102-1"/>
    </source>
</evidence>
<proteinExistence type="inferred from homology"/>
<dbReference type="UniPathway" id="UPA00219"/>
<feature type="active site" evidence="23">
    <location>
        <position position="335"/>
    </location>
</feature>
<evidence type="ECO:0000256" key="19">
    <source>
        <dbReference type="ARBA" id="ARBA00068427"/>
    </source>
</evidence>
<accession>A0A0U2VLV7</accession>
<dbReference type="Gene3D" id="3.30.1490.20">
    <property type="entry name" value="ATP-grasp fold, A domain"/>
    <property type="match status" value="1"/>
</dbReference>
<evidence type="ECO:0000256" key="17">
    <source>
        <dbReference type="ARBA" id="ARBA00047614"/>
    </source>
</evidence>
<dbReference type="PROSITE" id="PS00843">
    <property type="entry name" value="DALA_DALA_LIGASE_1"/>
    <property type="match status" value="1"/>
</dbReference>
<dbReference type="SUPFAM" id="SSF56059">
    <property type="entry name" value="Glutathione synthetase ATP-binding domain-like"/>
    <property type="match status" value="1"/>
</dbReference>
<dbReference type="PATRIC" id="fig|162209.4.peg.93"/>
<dbReference type="OrthoDB" id="9813261at2"/>
<dbReference type="Proteomes" id="UP000061660">
    <property type="component" value="Chromosome"/>
</dbReference>
<dbReference type="GO" id="GO:0008360">
    <property type="term" value="P:regulation of cell shape"/>
    <property type="evidence" value="ECO:0007669"/>
    <property type="project" value="UniProtKB-KW"/>
</dbReference>
<evidence type="ECO:0000256" key="5">
    <source>
        <dbReference type="ARBA" id="ARBA00010871"/>
    </source>
</evidence>
<keyword evidence="8 22" id="KW-0436">Ligase</keyword>
<evidence type="ECO:0000256" key="12">
    <source>
        <dbReference type="ARBA" id="ARBA00022842"/>
    </source>
</evidence>
<feature type="binding site" evidence="24">
    <location>
        <position position="328"/>
    </location>
    <ligand>
        <name>Mg(2+)</name>
        <dbReference type="ChEBI" id="CHEBI:18420"/>
        <label>1</label>
    </ligand>
</feature>
<evidence type="ECO:0000256" key="10">
    <source>
        <dbReference type="ARBA" id="ARBA00022741"/>
    </source>
</evidence>
<protein>
    <recommendedName>
        <fullName evidence="19 22">D-alanine--D-alanine ligase</fullName>
        <ecNumber evidence="6 22">6.3.2.4</ecNumber>
    </recommendedName>
    <alternativeName>
        <fullName evidence="21 22">D-Ala-D-Ala ligase</fullName>
    </alternativeName>
    <alternativeName>
        <fullName evidence="20 22">D-alanylalanine synthetase</fullName>
    </alternativeName>
</protein>
<evidence type="ECO:0000256" key="18">
    <source>
        <dbReference type="ARBA" id="ARBA00060592"/>
    </source>
</evidence>
<keyword evidence="14 22" id="KW-0573">Peptidoglycan synthesis</keyword>
<gene>
    <name evidence="22" type="primary">ddl</name>
    <name evidence="25" type="ORF">IJ22_00950</name>
</gene>
<keyword evidence="12 24" id="KW-0460">Magnesium</keyword>
<dbReference type="AlphaFoldDB" id="A0A0U2VLV7"/>
<feature type="binding site" evidence="24">
    <location>
        <position position="314"/>
    </location>
    <ligand>
        <name>Mg(2+)</name>
        <dbReference type="ChEBI" id="CHEBI:18420"/>
        <label>1</label>
    </ligand>
</feature>
<dbReference type="KEGG" id="pnp:IJ22_00950"/>
<dbReference type="Gene3D" id="3.40.50.20">
    <property type="match status" value="1"/>
</dbReference>
<evidence type="ECO:0000256" key="16">
    <source>
        <dbReference type="ARBA" id="ARBA00023316"/>
    </source>
</evidence>
<keyword evidence="10" id="KW-0547">Nucleotide-binding</keyword>
<dbReference type="SUPFAM" id="SSF52440">
    <property type="entry name" value="PreATP-grasp domain"/>
    <property type="match status" value="1"/>
</dbReference>
<comment type="pathway">
    <text evidence="18">Glycan biosynthesis.</text>
</comment>
<keyword evidence="15 24" id="KW-0464">Manganese</keyword>
<dbReference type="EC" id="6.3.2.4" evidence="6 22"/>
<dbReference type="GO" id="GO:0009252">
    <property type="term" value="P:peptidoglycan biosynthetic process"/>
    <property type="evidence" value="ECO:0007669"/>
    <property type="project" value="UniProtKB-UniRule"/>
</dbReference>
<keyword evidence="26" id="KW-1185">Reference proteome</keyword>
<organism evidence="25 26">
    <name type="scientific">Paenibacillus naphthalenovorans</name>
    <dbReference type="NCBI Taxonomy" id="162209"/>
    <lineage>
        <taxon>Bacteria</taxon>
        <taxon>Bacillati</taxon>
        <taxon>Bacillota</taxon>
        <taxon>Bacilli</taxon>
        <taxon>Bacillales</taxon>
        <taxon>Paenibacillaceae</taxon>
        <taxon>Paenibacillus</taxon>
    </lineage>
</organism>
<dbReference type="GO" id="GO:0071555">
    <property type="term" value="P:cell wall organization"/>
    <property type="evidence" value="ECO:0007669"/>
    <property type="project" value="UniProtKB-KW"/>
</dbReference>
<evidence type="ECO:0000256" key="7">
    <source>
        <dbReference type="ARBA" id="ARBA00022490"/>
    </source>
</evidence>
<dbReference type="PANTHER" id="PTHR23132:SF25">
    <property type="entry name" value="D-ALANINE--D-ALANINE LIGASE A"/>
    <property type="match status" value="1"/>
</dbReference>
<dbReference type="GO" id="GO:0005524">
    <property type="term" value="F:ATP binding"/>
    <property type="evidence" value="ECO:0007669"/>
    <property type="project" value="UniProtKB-UniRule"/>
</dbReference>
<dbReference type="NCBIfam" id="NF002528">
    <property type="entry name" value="PRK01966.1-4"/>
    <property type="match status" value="1"/>
</dbReference>
<keyword evidence="7 22" id="KW-0963">Cytoplasm</keyword>
<name>A0A0U2VLV7_9BACL</name>
<dbReference type="STRING" id="162209.IJ22_00950"/>
<dbReference type="PIRSF" id="PIRSF039102">
    <property type="entry name" value="Ddl/VanB"/>
    <property type="match status" value="1"/>
</dbReference>
<dbReference type="EMBL" id="CP013652">
    <property type="protein sequence ID" value="ALS20487.1"/>
    <property type="molecule type" value="Genomic_DNA"/>
</dbReference>
<comment type="similarity">
    <text evidence="5 22">Belongs to the D-alanine--D-alanine ligase family.</text>
</comment>
<evidence type="ECO:0000256" key="2">
    <source>
        <dbReference type="ARBA" id="ARBA00003921"/>
    </source>
</evidence>
<dbReference type="Pfam" id="PF01820">
    <property type="entry name" value="Dala_Dala_lig_N"/>
    <property type="match status" value="1"/>
</dbReference>
<dbReference type="PROSITE" id="PS50975">
    <property type="entry name" value="ATP_GRASP"/>
    <property type="match status" value="1"/>
</dbReference>
<dbReference type="InterPro" id="IPR000291">
    <property type="entry name" value="D-Ala_lig_Van_CS"/>
</dbReference>